<evidence type="ECO:0008006" key="3">
    <source>
        <dbReference type="Google" id="ProtNLM"/>
    </source>
</evidence>
<dbReference type="Proteomes" id="UP000815325">
    <property type="component" value="Unassembled WGS sequence"/>
</dbReference>
<evidence type="ECO:0000313" key="1">
    <source>
        <dbReference type="EMBL" id="KAF5825939.1"/>
    </source>
</evidence>
<gene>
    <name evidence="1" type="ORF">DUNSADRAFT_5807</name>
</gene>
<organism evidence="1 2">
    <name type="scientific">Dunaliella salina</name>
    <name type="common">Green alga</name>
    <name type="synonym">Protococcus salinus</name>
    <dbReference type="NCBI Taxonomy" id="3046"/>
    <lineage>
        <taxon>Eukaryota</taxon>
        <taxon>Viridiplantae</taxon>
        <taxon>Chlorophyta</taxon>
        <taxon>core chlorophytes</taxon>
        <taxon>Chlorophyceae</taxon>
        <taxon>CS clade</taxon>
        <taxon>Chlamydomonadales</taxon>
        <taxon>Dunaliellaceae</taxon>
        <taxon>Dunaliella</taxon>
    </lineage>
</organism>
<proteinExistence type="predicted"/>
<reference evidence="1" key="1">
    <citation type="submission" date="2017-08" db="EMBL/GenBank/DDBJ databases">
        <authorList>
            <person name="Polle J.E."/>
            <person name="Barry K."/>
            <person name="Cushman J."/>
            <person name="Schmutz J."/>
            <person name="Tran D."/>
            <person name="Hathwaick L.T."/>
            <person name="Yim W.C."/>
            <person name="Jenkins J."/>
            <person name="Mckie-Krisberg Z.M."/>
            <person name="Prochnik S."/>
            <person name="Lindquist E."/>
            <person name="Dockter R.B."/>
            <person name="Adam C."/>
            <person name="Molina H."/>
            <person name="Bunkerborg J."/>
            <person name="Jin E."/>
            <person name="Buchheim M."/>
            <person name="Magnuson J."/>
        </authorList>
    </citation>
    <scope>NUCLEOTIDE SEQUENCE</scope>
    <source>
        <strain evidence="1">CCAP 19/18</strain>
    </source>
</reference>
<protein>
    <recommendedName>
        <fullName evidence="3">Encoded protein</fullName>
    </recommendedName>
</protein>
<name>A0ABQ7FU24_DUNSA</name>
<dbReference type="EMBL" id="MU071635">
    <property type="protein sequence ID" value="KAF5825939.1"/>
    <property type="molecule type" value="Genomic_DNA"/>
</dbReference>
<accession>A0ABQ7FU24</accession>
<keyword evidence="2" id="KW-1185">Reference proteome</keyword>
<sequence length="72" mass="8065">MFAFLVEHQIGEHYYFSLLCGGRMKCLADIVKICARDFPSAESFRPTRSPLETGCCQLGNRDPGCPAVSYFL</sequence>
<comment type="caution">
    <text evidence="1">The sequence shown here is derived from an EMBL/GenBank/DDBJ whole genome shotgun (WGS) entry which is preliminary data.</text>
</comment>
<evidence type="ECO:0000313" key="2">
    <source>
        <dbReference type="Proteomes" id="UP000815325"/>
    </source>
</evidence>